<dbReference type="SUPFAM" id="SSF160387">
    <property type="entry name" value="NosL/MerB-like"/>
    <property type="match status" value="1"/>
</dbReference>
<evidence type="ECO:0000313" key="2">
    <source>
        <dbReference type="Proteomes" id="UP000000422"/>
    </source>
</evidence>
<sequence>MATLEERLTQKFHFNAPLTLKSYNLTYQIFNTNQEGEEVKKALFWMFGALLAMLWAAPPAMFQSVSKEEATLLQKGPEAQYCPNCGMDLVKFYKTNHAVKLKDGEVRQYCSLHCLIEEQGSGYLKDKQGLIDQILVVDVESLKFIPAQEAFYVVGSQKPGTMTMTSQYAFKNRTKAEAFAKENGGEVMDYKSAYAVGEAEFAKDIAMIKNKRETGMYPKGEKLYNESCDKSRLEKLHVHTIAEFKAMVKNSDICGKDLDDSSLQAISLFVWDKKLAKANHSH</sequence>
<dbReference type="PANTHER" id="PTHR41247:SF1">
    <property type="entry name" value="HTH-TYPE TRANSCRIPTIONAL REPRESSOR YCNK"/>
    <property type="match status" value="1"/>
</dbReference>
<dbReference type="Pfam" id="PF05573">
    <property type="entry name" value="NosL"/>
    <property type="match status" value="1"/>
</dbReference>
<dbReference type="Gene3D" id="3.30.70.2050">
    <property type="match status" value="1"/>
</dbReference>
<accession>Q7MQL5</accession>
<dbReference type="PANTHER" id="PTHR41247">
    <property type="entry name" value="HTH-TYPE TRANSCRIPTIONAL REPRESSOR YCNK"/>
    <property type="match status" value="1"/>
</dbReference>
<dbReference type="STRING" id="273121.WS2202"/>
<dbReference type="Proteomes" id="UP000000422">
    <property type="component" value="Chromosome"/>
</dbReference>
<dbReference type="KEGG" id="wsu:WS2202"/>
<dbReference type="InterPro" id="IPR008719">
    <property type="entry name" value="N2O_reductase_NosL"/>
</dbReference>
<evidence type="ECO:0000313" key="1">
    <source>
        <dbReference type="EMBL" id="CAE11192.1"/>
    </source>
</evidence>
<dbReference type="HOGENOM" id="CLU_086056_0_0_7"/>
<dbReference type="EMBL" id="BX571662">
    <property type="protein sequence ID" value="CAE11192.1"/>
    <property type="molecule type" value="Genomic_DNA"/>
</dbReference>
<reference evidence="1 2" key="1">
    <citation type="journal article" date="2003" name="Proc. Natl. Acad. Sci. U.S.A.">
        <title>Complete genome sequence and analysis of Wolinella succinogenes.</title>
        <authorList>
            <person name="Baar C."/>
            <person name="Eppinger M."/>
            <person name="Raddatz G."/>
            <person name="Simon JM."/>
            <person name="Lanz C."/>
            <person name="Klimmek O."/>
            <person name="Nandakumar R."/>
            <person name="Gross R."/>
            <person name="Rosinus A."/>
            <person name="Keller H."/>
            <person name="Jagtap P."/>
            <person name="Linke B."/>
            <person name="Meyer F."/>
            <person name="Lederer H."/>
            <person name="Schuster S.C."/>
        </authorList>
    </citation>
    <scope>NUCLEOTIDE SEQUENCE [LARGE SCALE GENOMIC DNA]</scope>
    <source>
        <strain evidence="2">ATCC 29543 / DSM 1740 / CCUG 13145 / JCM 31913 / LMG 7466 / NCTC 11488 / FDC 602W</strain>
    </source>
</reference>
<dbReference type="eggNOG" id="COG4314">
    <property type="taxonomic scope" value="Bacteria"/>
</dbReference>
<keyword evidence="2" id="KW-1185">Reference proteome</keyword>
<name>Q7MQL5_WOLSU</name>
<proteinExistence type="predicted"/>
<protein>
    <submittedName>
        <fullName evidence="1">Uncharacterized protein</fullName>
    </submittedName>
</protein>
<organism evidence="2">
    <name type="scientific">Wolinella succinogenes (strain ATCC 29543 / DSM 1740 / CCUG 13145 / JCM 31913 / LMG 7466 / NCTC 11488 / FDC 602W)</name>
    <name type="common">Vibrio succinogenes</name>
    <dbReference type="NCBI Taxonomy" id="273121"/>
    <lineage>
        <taxon>Bacteria</taxon>
        <taxon>Pseudomonadati</taxon>
        <taxon>Campylobacterota</taxon>
        <taxon>Epsilonproteobacteria</taxon>
        <taxon>Campylobacterales</taxon>
        <taxon>Helicobacteraceae</taxon>
        <taxon>Wolinella</taxon>
    </lineage>
</organism>
<dbReference type="AlphaFoldDB" id="Q7MQL5"/>
<gene>
    <name evidence="1" type="ordered locus">WS2202</name>
</gene>